<evidence type="ECO:0000256" key="1">
    <source>
        <dbReference type="SAM" id="MobiDB-lite"/>
    </source>
</evidence>
<keyword evidence="2" id="KW-0732">Signal</keyword>
<protein>
    <recommendedName>
        <fullName evidence="5">Serine/threonine protein kinase</fullName>
    </recommendedName>
</protein>
<feature type="compositionally biased region" description="Low complexity" evidence="1">
    <location>
        <begin position="22"/>
        <end position="69"/>
    </location>
</feature>
<feature type="chain" id="PRO_5043190174" description="Serine/threonine protein kinase" evidence="2">
    <location>
        <begin position="22"/>
        <end position="199"/>
    </location>
</feature>
<organism evidence="3 4">
    <name type="scientific">Streptomyces xinghaiensis</name>
    <dbReference type="NCBI Taxonomy" id="1038928"/>
    <lineage>
        <taxon>Bacteria</taxon>
        <taxon>Bacillati</taxon>
        <taxon>Actinomycetota</taxon>
        <taxon>Actinomycetes</taxon>
        <taxon>Kitasatosporales</taxon>
        <taxon>Streptomycetaceae</taxon>
        <taxon>Streptomyces</taxon>
    </lineage>
</organism>
<evidence type="ECO:0000256" key="2">
    <source>
        <dbReference type="SAM" id="SignalP"/>
    </source>
</evidence>
<reference evidence="3 4" key="1">
    <citation type="journal article" date="2014" name="Genome Announc.">
        <title>Draft Genome Sequence of Streptomyces fradiae ATCC 19609, a Strain Highly Sensitive to Antibiotics.</title>
        <authorList>
            <person name="Bekker O.B."/>
            <person name="Klimina K.M."/>
            <person name="Vatlin A.A."/>
            <person name="Zakharevich N.V."/>
            <person name="Kasianov A.S."/>
            <person name="Danilenko V.N."/>
        </authorList>
    </citation>
    <scope>NUCLEOTIDE SEQUENCE [LARGE SCALE GENOMIC DNA]</scope>
    <source>
        <strain evidence="3 4">ATCC 19609</strain>
    </source>
</reference>
<evidence type="ECO:0008006" key="5">
    <source>
        <dbReference type="Google" id="ProtNLM"/>
    </source>
</evidence>
<dbReference type="Proteomes" id="UP000028058">
    <property type="component" value="Unassembled WGS sequence"/>
</dbReference>
<dbReference type="AlphaFoldDB" id="A0A420UZ88"/>
<dbReference type="EMBL" id="JNAD02000011">
    <property type="protein sequence ID" value="RKM93254.1"/>
    <property type="molecule type" value="Genomic_DNA"/>
</dbReference>
<evidence type="ECO:0000313" key="4">
    <source>
        <dbReference type="Proteomes" id="UP000028058"/>
    </source>
</evidence>
<sequence>MAAAVVTAVATIVAALIPVVASSDAPSDSGPTGAAAPAPSTTPVSAPATEPAESAPASAPASASEQAGTTGPGPGTPPAGSEHWRGRLLIDSEPKDLDAEQPVAVGYADEGDIFTIGADELGGWNGTVISLWSGKTASLPGFEECASTVGAAGTDTARLAGNAVLCVRTSDGNIARLQLTELEVVDRRATFDTVIWAAG</sequence>
<evidence type="ECO:0000313" key="3">
    <source>
        <dbReference type="EMBL" id="RKM93254.1"/>
    </source>
</evidence>
<feature type="signal peptide" evidence="2">
    <location>
        <begin position="1"/>
        <end position="21"/>
    </location>
</feature>
<proteinExistence type="predicted"/>
<comment type="caution">
    <text evidence="3">The sequence shown here is derived from an EMBL/GenBank/DDBJ whole genome shotgun (WGS) entry which is preliminary data.</text>
</comment>
<feature type="region of interest" description="Disordered" evidence="1">
    <location>
        <begin position="22"/>
        <end position="83"/>
    </location>
</feature>
<keyword evidence="4" id="KW-1185">Reference proteome</keyword>
<name>A0A420UZ88_9ACTN</name>
<gene>
    <name evidence="3" type="ORF">SFRA_022400</name>
</gene>
<accession>A0A420UZ88</accession>